<dbReference type="AlphaFoldDB" id="A0A837R9I9"/>
<comment type="caution">
    <text evidence="2">The sequence shown here is derived from an EMBL/GenBank/DDBJ whole genome shotgun (WGS) entry which is preliminary data.</text>
</comment>
<dbReference type="Proteomes" id="UP000051020">
    <property type="component" value="Unassembled WGS sequence"/>
</dbReference>
<gene>
    <name evidence="2" type="ORF">FD24_GL003454</name>
</gene>
<dbReference type="GeneID" id="49394713"/>
<evidence type="ECO:0000256" key="1">
    <source>
        <dbReference type="SAM" id="Phobius"/>
    </source>
</evidence>
<organism evidence="2 3">
    <name type="scientific">Lactiplantibacillus pentosus DSM 20314</name>
    <dbReference type="NCBI Taxonomy" id="1423791"/>
    <lineage>
        <taxon>Bacteria</taxon>
        <taxon>Bacillati</taxon>
        <taxon>Bacillota</taxon>
        <taxon>Bacilli</taxon>
        <taxon>Lactobacillales</taxon>
        <taxon>Lactobacillaceae</taxon>
        <taxon>Lactiplantibacillus</taxon>
    </lineage>
</organism>
<accession>A0A837R9I9</accession>
<reference evidence="2 3" key="1">
    <citation type="journal article" date="2015" name="Genome Announc.">
        <title>Expanding the biotechnology potential of lactobacilli through comparative genomics of 213 strains and associated genera.</title>
        <authorList>
            <person name="Sun Z."/>
            <person name="Harris H.M."/>
            <person name="McCann A."/>
            <person name="Guo C."/>
            <person name="Argimon S."/>
            <person name="Zhang W."/>
            <person name="Yang X."/>
            <person name="Jeffery I.B."/>
            <person name="Cooney J.C."/>
            <person name="Kagawa T.F."/>
            <person name="Liu W."/>
            <person name="Song Y."/>
            <person name="Salvetti E."/>
            <person name="Wrobel A."/>
            <person name="Rasinkangas P."/>
            <person name="Parkhill J."/>
            <person name="Rea M.C."/>
            <person name="O'Sullivan O."/>
            <person name="Ritari J."/>
            <person name="Douillard F.P."/>
            <person name="Paul Ross R."/>
            <person name="Yang R."/>
            <person name="Briner A.E."/>
            <person name="Felis G.E."/>
            <person name="de Vos W.M."/>
            <person name="Barrangou R."/>
            <person name="Klaenhammer T.R."/>
            <person name="Caufield P.W."/>
            <person name="Cui Y."/>
            <person name="Zhang H."/>
            <person name="O'Toole P.W."/>
        </authorList>
    </citation>
    <scope>NUCLEOTIDE SEQUENCE [LARGE SCALE GENOMIC DNA]</scope>
    <source>
        <strain evidence="2 3">DSM 20314</strain>
    </source>
</reference>
<keyword evidence="1" id="KW-0812">Transmembrane</keyword>
<keyword evidence="1" id="KW-1133">Transmembrane helix</keyword>
<feature type="transmembrane region" description="Helical" evidence="1">
    <location>
        <begin position="23"/>
        <end position="43"/>
    </location>
</feature>
<protein>
    <submittedName>
        <fullName evidence="2">Uncharacterized protein</fullName>
    </submittedName>
</protein>
<dbReference type="RefSeq" id="WP_099722328.1">
    <property type="nucleotide sequence ID" value="NZ_AZCU01000009.1"/>
</dbReference>
<keyword evidence="1" id="KW-0472">Membrane</keyword>
<proteinExistence type="predicted"/>
<evidence type="ECO:0000313" key="3">
    <source>
        <dbReference type="Proteomes" id="UP000051020"/>
    </source>
</evidence>
<evidence type="ECO:0000313" key="2">
    <source>
        <dbReference type="EMBL" id="KRK25017.1"/>
    </source>
</evidence>
<sequence>MNFINHWDKQLLPIFAFFKRHQILSWTVSVLLIIGILLIGVSVKSSMEMTKARATLEVMLKENHDGNQIPRSKLMKEESGPFSGIVWYDYTFSSPHTLAESKRYLKATEQSSQQVTLENCPIVYRVILRPPTKTSKRWTGQIYLDTNQQLSGSGRSSYVQALNNKSLRDLN</sequence>
<dbReference type="EMBL" id="AZCU01000009">
    <property type="protein sequence ID" value="KRK25017.1"/>
    <property type="molecule type" value="Genomic_DNA"/>
</dbReference>
<name>A0A837R9I9_LACPE</name>